<dbReference type="Gene3D" id="1.10.1520.10">
    <property type="entry name" value="Ribonuclease III domain"/>
    <property type="match status" value="1"/>
</dbReference>
<dbReference type="Pfam" id="PF00636">
    <property type="entry name" value="Ribonuclease_3"/>
    <property type="match status" value="1"/>
</dbReference>
<feature type="domain" description="RNase III" evidence="12">
    <location>
        <begin position="109"/>
        <end position="257"/>
    </location>
</feature>
<gene>
    <name evidence="13" type="ORF">R1flu_023347</name>
</gene>
<evidence type="ECO:0000256" key="1">
    <source>
        <dbReference type="ARBA" id="ARBA00001936"/>
    </source>
</evidence>
<evidence type="ECO:0000256" key="2">
    <source>
        <dbReference type="ARBA" id="ARBA00001946"/>
    </source>
</evidence>
<dbReference type="Gene3D" id="3.30.160.20">
    <property type="match status" value="2"/>
</dbReference>
<comment type="cofactor">
    <cofactor evidence="1">
        <name>Mn(2+)</name>
        <dbReference type="ChEBI" id="CHEBI:29035"/>
    </cofactor>
</comment>
<dbReference type="PANTHER" id="PTHR14950">
    <property type="entry name" value="DICER-RELATED"/>
    <property type="match status" value="1"/>
</dbReference>
<dbReference type="SUPFAM" id="SSF69065">
    <property type="entry name" value="RNase III domain-like"/>
    <property type="match status" value="1"/>
</dbReference>
<dbReference type="EMBL" id="JBHFFA010000007">
    <property type="protein sequence ID" value="KAL2611655.1"/>
    <property type="molecule type" value="Genomic_DNA"/>
</dbReference>
<dbReference type="CDD" id="cd00593">
    <property type="entry name" value="RIBOc"/>
    <property type="match status" value="1"/>
</dbReference>
<dbReference type="InterPro" id="IPR000999">
    <property type="entry name" value="RNase_III_dom"/>
</dbReference>
<evidence type="ECO:0000256" key="6">
    <source>
        <dbReference type="ARBA" id="ARBA00022801"/>
    </source>
</evidence>
<dbReference type="SMART" id="SM00535">
    <property type="entry name" value="RIBOc"/>
    <property type="match status" value="1"/>
</dbReference>
<dbReference type="GO" id="GO:0046872">
    <property type="term" value="F:metal ion binding"/>
    <property type="evidence" value="ECO:0007669"/>
    <property type="project" value="UniProtKB-KW"/>
</dbReference>
<keyword evidence="6" id="KW-0378">Hydrolase</keyword>
<keyword evidence="4" id="KW-0479">Metal-binding</keyword>
<dbReference type="GO" id="GO:0004519">
    <property type="term" value="F:endonuclease activity"/>
    <property type="evidence" value="ECO:0007669"/>
    <property type="project" value="UniProtKB-KW"/>
</dbReference>
<dbReference type="AlphaFoldDB" id="A0ABD1XRT9"/>
<dbReference type="PANTHER" id="PTHR14950:SF37">
    <property type="entry name" value="ENDORIBONUCLEASE DICER"/>
    <property type="match status" value="1"/>
</dbReference>
<keyword evidence="7" id="KW-0460">Magnesium</keyword>
<dbReference type="PROSITE" id="PS50137">
    <property type="entry name" value="DS_RBD"/>
    <property type="match status" value="2"/>
</dbReference>
<dbReference type="SMART" id="SM00358">
    <property type="entry name" value="DSRM"/>
    <property type="match status" value="2"/>
</dbReference>
<feature type="domain" description="DRBM" evidence="11">
    <location>
        <begin position="381"/>
        <end position="454"/>
    </location>
</feature>
<reference evidence="13 14" key="1">
    <citation type="submission" date="2024-09" db="EMBL/GenBank/DDBJ databases">
        <title>Chromosome-scale assembly of Riccia fluitans.</title>
        <authorList>
            <person name="Paukszto L."/>
            <person name="Sawicki J."/>
            <person name="Karawczyk K."/>
            <person name="Piernik-Szablinska J."/>
            <person name="Szczecinska M."/>
            <person name="Mazdziarz M."/>
        </authorList>
    </citation>
    <scope>NUCLEOTIDE SEQUENCE [LARGE SCALE GENOMIC DNA]</scope>
    <source>
        <strain evidence="13">Rf_01</strain>
        <tissue evidence="13">Aerial parts of the thallus</tissue>
    </source>
</reference>
<feature type="domain" description="DRBM" evidence="11">
    <location>
        <begin position="283"/>
        <end position="347"/>
    </location>
</feature>
<accession>A0ABD1XRT9</accession>
<evidence type="ECO:0000256" key="4">
    <source>
        <dbReference type="ARBA" id="ARBA00022723"/>
    </source>
</evidence>
<dbReference type="InterPro" id="IPR036389">
    <property type="entry name" value="RNase_III_sf"/>
</dbReference>
<dbReference type="PROSITE" id="PS00517">
    <property type="entry name" value="RNASE_3_1"/>
    <property type="match status" value="1"/>
</dbReference>
<keyword evidence="14" id="KW-1185">Reference proteome</keyword>
<sequence>MEFPDRTYDKLDGKKRKIQLEYPSPRELLRIRNPCASNLERGDDERNFKNPKIIRSPAQVVQVRSRDEGQSASRSSISQEDDNPFKGMNISEGLVGLDVSKNEYHDVNFEELEATIGYKFHSRKLLVEAVTHSSCLPLASSCYQRLEFVGDAVLGHLIAKYFFVKYKDLDPGRLTDLKQATVNNENFSRIAVKHKFHLHLQHGSASLQAKINCFVENIQTELDVPGLHSFGLGDFKAPKVLGDILESIAGAVFLDSGLNTEKTWQVFEPLLQPLVTPYTLLKHPVRELQERCQQRIHDLRYDSYRSDHVKFVVKVFVNEELIATAANMKKKMAQKLAARDALMVLKKRDSNAEATAEERISLSSKVADFTPLEPEVYVKRNCKQILCEMCVSNKWSSEYKFVSEVGIPHSRKFTFSVRVLQGEQWSKEYIGESLPSVRRAKDSAAARYLQSLGIDRILLETCST</sequence>
<evidence type="ECO:0000256" key="3">
    <source>
        <dbReference type="ARBA" id="ARBA00022722"/>
    </source>
</evidence>
<organism evidence="13 14">
    <name type="scientific">Riccia fluitans</name>
    <dbReference type="NCBI Taxonomy" id="41844"/>
    <lineage>
        <taxon>Eukaryota</taxon>
        <taxon>Viridiplantae</taxon>
        <taxon>Streptophyta</taxon>
        <taxon>Embryophyta</taxon>
        <taxon>Marchantiophyta</taxon>
        <taxon>Marchantiopsida</taxon>
        <taxon>Marchantiidae</taxon>
        <taxon>Marchantiales</taxon>
        <taxon>Ricciaceae</taxon>
        <taxon>Riccia</taxon>
    </lineage>
</organism>
<dbReference type="GO" id="GO:0003723">
    <property type="term" value="F:RNA binding"/>
    <property type="evidence" value="ECO:0007669"/>
    <property type="project" value="UniProtKB-UniRule"/>
</dbReference>
<dbReference type="Pfam" id="PF00035">
    <property type="entry name" value="dsrm"/>
    <property type="match status" value="2"/>
</dbReference>
<keyword evidence="8 9" id="KW-0694">RNA-binding</keyword>
<protein>
    <submittedName>
        <fullName evidence="13">Uncharacterized protein</fullName>
    </submittedName>
</protein>
<dbReference type="SUPFAM" id="SSF54768">
    <property type="entry name" value="dsRNA-binding domain-like"/>
    <property type="match status" value="2"/>
</dbReference>
<dbReference type="InterPro" id="IPR014720">
    <property type="entry name" value="dsRBD_dom"/>
</dbReference>
<evidence type="ECO:0000313" key="13">
    <source>
        <dbReference type="EMBL" id="KAL2611655.1"/>
    </source>
</evidence>
<keyword evidence="5" id="KW-0255">Endonuclease</keyword>
<evidence type="ECO:0000256" key="9">
    <source>
        <dbReference type="PROSITE-ProRule" id="PRU00266"/>
    </source>
</evidence>
<dbReference type="PROSITE" id="PS50142">
    <property type="entry name" value="RNASE_3_2"/>
    <property type="match status" value="1"/>
</dbReference>
<evidence type="ECO:0000313" key="14">
    <source>
        <dbReference type="Proteomes" id="UP001605036"/>
    </source>
</evidence>
<evidence type="ECO:0000256" key="7">
    <source>
        <dbReference type="ARBA" id="ARBA00022842"/>
    </source>
</evidence>
<comment type="caution">
    <text evidence="13">The sequence shown here is derived from an EMBL/GenBank/DDBJ whole genome shotgun (WGS) entry which is preliminary data.</text>
</comment>
<keyword evidence="3" id="KW-0540">Nuclease</keyword>
<dbReference type="GO" id="GO:0016787">
    <property type="term" value="F:hydrolase activity"/>
    <property type="evidence" value="ECO:0007669"/>
    <property type="project" value="UniProtKB-KW"/>
</dbReference>
<dbReference type="FunFam" id="1.10.1520.10:FF:000004">
    <property type="entry name" value="Endoribonuclease dicer-like 1"/>
    <property type="match status" value="1"/>
</dbReference>
<feature type="region of interest" description="Disordered" evidence="10">
    <location>
        <begin position="59"/>
        <end position="86"/>
    </location>
</feature>
<evidence type="ECO:0000256" key="5">
    <source>
        <dbReference type="ARBA" id="ARBA00022759"/>
    </source>
</evidence>
<dbReference type="Proteomes" id="UP001605036">
    <property type="component" value="Unassembled WGS sequence"/>
</dbReference>
<comment type="cofactor">
    <cofactor evidence="2">
        <name>Mg(2+)</name>
        <dbReference type="ChEBI" id="CHEBI:18420"/>
    </cofactor>
</comment>
<evidence type="ECO:0000256" key="8">
    <source>
        <dbReference type="ARBA" id="ARBA00022884"/>
    </source>
</evidence>
<evidence type="ECO:0000259" key="12">
    <source>
        <dbReference type="PROSITE" id="PS50142"/>
    </source>
</evidence>
<proteinExistence type="predicted"/>
<evidence type="ECO:0000259" key="11">
    <source>
        <dbReference type="PROSITE" id="PS50137"/>
    </source>
</evidence>
<name>A0ABD1XRT9_9MARC</name>
<evidence type="ECO:0000256" key="10">
    <source>
        <dbReference type="SAM" id="MobiDB-lite"/>
    </source>
</evidence>